<dbReference type="EMBL" id="QUAH01000002">
    <property type="protein sequence ID" value="RFT16638.1"/>
    <property type="molecule type" value="Genomic_DNA"/>
</dbReference>
<proteinExistence type="predicted"/>
<feature type="transmembrane region" description="Helical" evidence="5">
    <location>
        <begin position="219"/>
        <end position="240"/>
    </location>
</feature>
<evidence type="ECO:0000313" key="8">
    <source>
        <dbReference type="Proteomes" id="UP000257323"/>
    </source>
</evidence>
<evidence type="ECO:0000259" key="6">
    <source>
        <dbReference type="Pfam" id="PF04893"/>
    </source>
</evidence>
<dbReference type="InterPro" id="IPR006977">
    <property type="entry name" value="Yip1_dom"/>
</dbReference>
<evidence type="ECO:0000256" key="4">
    <source>
        <dbReference type="ARBA" id="ARBA00023136"/>
    </source>
</evidence>
<keyword evidence="2 5" id="KW-0812">Transmembrane</keyword>
<accession>A0A3E2BPJ5</accession>
<dbReference type="Proteomes" id="UP000257323">
    <property type="component" value="Unassembled WGS sequence"/>
</dbReference>
<feature type="transmembrane region" description="Helical" evidence="5">
    <location>
        <begin position="26"/>
        <end position="46"/>
    </location>
</feature>
<feature type="transmembrane region" description="Helical" evidence="5">
    <location>
        <begin position="135"/>
        <end position="157"/>
    </location>
</feature>
<dbReference type="Pfam" id="PF04893">
    <property type="entry name" value="Yip1"/>
    <property type="match status" value="1"/>
</dbReference>
<evidence type="ECO:0000256" key="3">
    <source>
        <dbReference type="ARBA" id="ARBA00022989"/>
    </source>
</evidence>
<feature type="transmembrane region" description="Helical" evidence="5">
    <location>
        <begin position="100"/>
        <end position="123"/>
    </location>
</feature>
<name>A0A3E2BPJ5_9BACT</name>
<keyword evidence="4 5" id="KW-0472">Membrane</keyword>
<evidence type="ECO:0000256" key="1">
    <source>
        <dbReference type="ARBA" id="ARBA00004141"/>
    </source>
</evidence>
<feature type="transmembrane region" description="Helical" evidence="5">
    <location>
        <begin position="194"/>
        <end position="212"/>
    </location>
</feature>
<evidence type="ECO:0000313" key="7">
    <source>
        <dbReference type="EMBL" id="RFT16638.1"/>
    </source>
</evidence>
<dbReference type="AlphaFoldDB" id="A0A3E2BPJ5"/>
<reference evidence="7 8" key="1">
    <citation type="submission" date="2018-08" db="EMBL/GenBank/DDBJ databases">
        <title>Genome analysis of the thermophilic bacterium of the candidate phylum Aminicenantes from deep subsurface aquifer revealed its physiology and ecological role.</title>
        <authorList>
            <person name="Kadnikov V.V."/>
            <person name="Mardanov A.V."/>
            <person name="Beletsky A.V."/>
            <person name="Karnachuk O.V."/>
            <person name="Ravin N.V."/>
        </authorList>
    </citation>
    <scope>NUCLEOTIDE SEQUENCE [LARGE SCALE GENOMIC DNA]</scope>
    <source>
        <strain evidence="7">BY38</strain>
    </source>
</reference>
<keyword evidence="3 5" id="KW-1133">Transmembrane helix</keyword>
<comment type="subcellular location">
    <subcellularLocation>
        <location evidence="1">Membrane</location>
        <topology evidence="1">Multi-pass membrane protein</topology>
    </subcellularLocation>
</comment>
<dbReference type="GO" id="GO:0016020">
    <property type="term" value="C:membrane"/>
    <property type="evidence" value="ECO:0007669"/>
    <property type="project" value="UniProtKB-SubCell"/>
</dbReference>
<gene>
    <name evidence="7" type="ORF">OP8BY_1251</name>
</gene>
<comment type="caution">
    <text evidence="7">The sequence shown here is derived from an EMBL/GenBank/DDBJ whole genome shotgun (WGS) entry which is preliminary data.</text>
</comment>
<evidence type="ECO:0000256" key="5">
    <source>
        <dbReference type="SAM" id="Phobius"/>
    </source>
</evidence>
<sequence>MNLWQRFIGVFTGPKETFSGLAEKPVWLDAMVIVLLASFVFGFLIAPFSARDTAELTDNSPKMKEMLQQRMGEEGFTKYMDKIHKEAEATSPAYKIQSGLSLGIMALISLFLQSLLLLVLGRLVSGSVQGNYRQLLSAMFHASFINAVLGNALRFFLITAKQSVYKISTGLAVFFPKLEFNSTPFIVLNNIDLFQLWIFGVLGYALSAIFKVDLKKSLVISYLFWALKAAVNIALTLWGMSRYQ</sequence>
<protein>
    <recommendedName>
        <fullName evidence="6">Yip1 domain-containing protein</fullName>
    </recommendedName>
</protein>
<organism evidence="7 8">
    <name type="scientific">Candidatus Saccharicenans subterraneus</name>
    <dbReference type="NCBI Taxonomy" id="2508984"/>
    <lineage>
        <taxon>Bacteria</taxon>
        <taxon>Candidatus Aminicenantota</taxon>
        <taxon>Candidatus Aminicenantia</taxon>
        <taxon>Candidatus Aminicenantales</taxon>
        <taxon>Candidatus Saccharicenantaceae</taxon>
        <taxon>Candidatus Saccharicenans</taxon>
    </lineage>
</organism>
<feature type="domain" description="Yip1" evidence="6">
    <location>
        <begin position="8"/>
        <end position="229"/>
    </location>
</feature>
<evidence type="ECO:0000256" key="2">
    <source>
        <dbReference type="ARBA" id="ARBA00022692"/>
    </source>
</evidence>